<evidence type="ECO:0000313" key="4">
    <source>
        <dbReference type="EMBL" id="KAF1969244.1"/>
    </source>
</evidence>
<keyword evidence="5" id="KW-1185">Reference proteome</keyword>
<organism evidence="4 5">
    <name type="scientific">Bimuria novae-zelandiae CBS 107.79</name>
    <dbReference type="NCBI Taxonomy" id="1447943"/>
    <lineage>
        <taxon>Eukaryota</taxon>
        <taxon>Fungi</taxon>
        <taxon>Dikarya</taxon>
        <taxon>Ascomycota</taxon>
        <taxon>Pezizomycotina</taxon>
        <taxon>Dothideomycetes</taxon>
        <taxon>Pleosporomycetidae</taxon>
        <taxon>Pleosporales</taxon>
        <taxon>Massarineae</taxon>
        <taxon>Didymosphaeriaceae</taxon>
        <taxon>Bimuria</taxon>
    </lineage>
</organism>
<dbReference type="GO" id="GO:0000506">
    <property type="term" value="C:glycosylphosphatidylinositol-N-acetylglucosaminyltransferase (GPI-GnT) complex"/>
    <property type="evidence" value="ECO:0007669"/>
    <property type="project" value="InterPro"/>
</dbReference>
<name>A0A6A5UWY9_9PLEO</name>
<dbReference type="InterPro" id="IPR019328">
    <property type="entry name" value="PIGH-H_dom"/>
</dbReference>
<dbReference type="EMBL" id="ML976711">
    <property type="protein sequence ID" value="KAF1969244.1"/>
    <property type="molecule type" value="Genomic_DNA"/>
</dbReference>
<protein>
    <recommendedName>
        <fullName evidence="3">Phosphatidylinositol N-acetylglucosaminyltransferase subunit H conserved domain-containing protein</fullName>
    </recommendedName>
</protein>
<evidence type="ECO:0000256" key="2">
    <source>
        <dbReference type="ARBA" id="ARBA00009610"/>
    </source>
</evidence>
<dbReference type="GO" id="GO:0006506">
    <property type="term" value="P:GPI anchor biosynthetic process"/>
    <property type="evidence" value="ECO:0007669"/>
    <property type="project" value="UniProtKB-UniPathway"/>
</dbReference>
<comment type="similarity">
    <text evidence="2">Belongs to the PIGH family.</text>
</comment>
<dbReference type="InterPro" id="IPR044215">
    <property type="entry name" value="PIG-H"/>
</dbReference>
<proteinExistence type="inferred from homology"/>
<feature type="domain" description="Phosphatidylinositol N-acetylglucosaminyltransferase subunit H conserved" evidence="3">
    <location>
        <begin position="96"/>
        <end position="161"/>
    </location>
</feature>
<dbReference type="AlphaFoldDB" id="A0A6A5UWY9"/>
<dbReference type="OrthoDB" id="6256716at2759"/>
<dbReference type="PANTHER" id="PTHR15231">
    <property type="entry name" value="PHOSPHATIDYLINOSITOL N-ACETYLGLUCOSAMINYLTRANSFERASE SUBUNIT H"/>
    <property type="match status" value="1"/>
</dbReference>
<evidence type="ECO:0000313" key="5">
    <source>
        <dbReference type="Proteomes" id="UP000800036"/>
    </source>
</evidence>
<accession>A0A6A5UWY9</accession>
<dbReference type="UniPathway" id="UPA00196"/>
<gene>
    <name evidence="4" type="ORF">BU23DRAFT_653257</name>
</gene>
<evidence type="ECO:0000256" key="1">
    <source>
        <dbReference type="ARBA" id="ARBA00004687"/>
    </source>
</evidence>
<sequence>MATIISVLQRLSSPPTQALRTLQPTQATVSYTVSTRPELKTIPAKVSFYVGIALRILVGHVESLQVLIDALPWRYLAPASLLVFYLTLRRGYTEESLTVLRGLGLQTSTTSSIYLRTPTTRFIPTTSVQDIFIHEAFKGFEVRFYLAVVVKGEEDVVVVFPRLLPRRGVLEKVWRGSRACLWEDGVKKSGTDVKAPS</sequence>
<comment type="pathway">
    <text evidence="1">Glycolipid biosynthesis; glycosylphosphatidylinositol-anchor biosynthesis.</text>
</comment>
<reference evidence="4" key="1">
    <citation type="journal article" date="2020" name="Stud. Mycol.">
        <title>101 Dothideomycetes genomes: a test case for predicting lifestyles and emergence of pathogens.</title>
        <authorList>
            <person name="Haridas S."/>
            <person name="Albert R."/>
            <person name="Binder M."/>
            <person name="Bloem J."/>
            <person name="Labutti K."/>
            <person name="Salamov A."/>
            <person name="Andreopoulos B."/>
            <person name="Baker S."/>
            <person name="Barry K."/>
            <person name="Bills G."/>
            <person name="Bluhm B."/>
            <person name="Cannon C."/>
            <person name="Castanera R."/>
            <person name="Culley D."/>
            <person name="Daum C."/>
            <person name="Ezra D."/>
            <person name="Gonzalez J."/>
            <person name="Henrissat B."/>
            <person name="Kuo A."/>
            <person name="Liang C."/>
            <person name="Lipzen A."/>
            <person name="Lutzoni F."/>
            <person name="Magnuson J."/>
            <person name="Mondo S."/>
            <person name="Nolan M."/>
            <person name="Ohm R."/>
            <person name="Pangilinan J."/>
            <person name="Park H.-J."/>
            <person name="Ramirez L."/>
            <person name="Alfaro M."/>
            <person name="Sun H."/>
            <person name="Tritt A."/>
            <person name="Yoshinaga Y."/>
            <person name="Zwiers L.-H."/>
            <person name="Turgeon B."/>
            <person name="Goodwin S."/>
            <person name="Spatafora J."/>
            <person name="Crous P."/>
            <person name="Grigoriev I."/>
        </authorList>
    </citation>
    <scope>NUCLEOTIDE SEQUENCE</scope>
    <source>
        <strain evidence="4">CBS 107.79</strain>
    </source>
</reference>
<dbReference type="Pfam" id="PF10181">
    <property type="entry name" value="PIG-H"/>
    <property type="match status" value="1"/>
</dbReference>
<evidence type="ECO:0000259" key="3">
    <source>
        <dbReference type="Pfam" id="PF10181"/>
    </source>
</evidence>
<dbReference type="Proteomes" id="UP000800036">
    <property type="component" value="Unassembled WGS sequence"/>
</dbReference>
<dbReference type="PANTHER" id="PTHR15231:SF1">
    <property type="entry name" value="PHOSPHATIDYLINOSITOL N-ACETYLGLUCOSAMINYLTRANSFERASE SUBUNIT H"/>
    <property type="match status" value="1"/>
</dbReference>